<sequence length="149" mass="16341">MEVQENARLPTFNLQIDRSSTSWRTPAFRGRRSAAMVPGAKRPLPTSFSIGGGDPDGREASPKLPKLERNCRRSTTTMTTAAGGSDDDEGRCARGLSMESAAFSDIMRIEDDDMNLFEWFMDGEDRSSAALAYSFLAETVSNHGRNGQL</sequence>
<evidence type="ECO:0000313" key="3">
    <source>
        <dbReference type="Proteomes" id="UP001530315"/>
    </source>
</evidence>
<reference evidence="2 3" key="1">
    <citation type="submission" date="2024-10" db="EMBL/GenBank/DDBJ databases">
        <title>Updated reference genomes for cyclostephanoid diatoms.</title>
        <authorList>
            <person name="Roberts W.R."/>
            <person name="Alverson A.J."/>
        </authorList>
    </citation>
    <scope>NUCLEOTIDE SEQUENCE [LARGE SCALE GENOMIC DNA]</scope>
    <source>
        <strain evidence="2 3">AJA276-08</strain>
    </source>
</reference>
<organism evidence="2 3">
    <name type="scientific">Stephanodiscus triporus</name>
    <dbReference type="NCBI Taxonomy" id="2934178"/>
    <lineage>
        <taxon>Eukaryota</taxon>
        <taxon>Sar</taxon>
        <taxon>Stramenopiles</taxon>
        <taxon>Ochrophyta</taxon>
        <taxon>Bacillariophyta</taxon>
        <taxon>Coscinodiscophyceae</taxon>
        <taxon>Thalassiosirophycidae</taxon>
        <taxon>Stephanodiscales</taxon>
        <taxon>Stephanodiscaceae</taxon>
        <taxon>Stephanodiscus</taxon>
    </lineage>
</organism>
<comment type="caution">
    <text evidence="2">The sequence shown here is derived from an EMBL/GenBank/DDBJ whole genome shotgun (WGS) entry which is preliminary data.</text>
</comment>
<evidence type="ECO:0000313" key="2">
    <source>
        <dbReference type="EMBL" id="KAL3764008.1"/>
    </source>
</evidence>
<dbReference type="AlphaFoldDB" id="A0ABD3MJT3"/>
<gene>
    <name evidence="2" type="ORF">ACHAW5_000047</name>
</gene>
<keyword evidence="3" id="KW-1185">Reference proteome</keyword>
<feature type="region of interest" description="Disordered" evidence="1">
    <location>
        <begin position="37"/>
        <end position="92"/>
    </location>
</feature>
<accession>A0ABD3MJT3</accession>
<evidence type="ECO:0000256" key="1">
    <source>
        <dbReference type="SAM" id="MobiDB-lite"/>
    </source>
</evidence>
<protein>
    <submittedName>
        <fullName evidence="2">Uncharacterized protein</fullName>
    </submittedName>
</protein>
<feature type="compositionally biased region" description="Low complexity" evidence="1">
    <location>
        <begin position="73"/>
        <end position="84"/>
    </location>
</feature>
<name>A0ABD3MJT3_9STRA</name>
<dbReference type="EMBL" id="JALLAZ020001785">
    <property type="protein sequence ID" value="KAL3764008.1"/>
    <property type="molecule type" value="Genomic_DNA"/>
</dbReference>
<feature type="compositionally biased region" description="Basic and acidic residues" evidence="1">
    <location>
        <begin position="55"/>
        <end position="71"/>
    </location>
</feature>
<dbReference type="Proteomes" id="UP001530315">
    <property type="component" value="Unassembled WGS sequence"/>
</dbReference>
<proteinExistence type="predicted"/>